<reference evidence="1" key="2">
    <citation type="journal article" date="2015" name="Data Brief">
        <title>Shoot transcriptome of the giant reed, Arundo donax.</title>
        <authorList>
            <person name="Barrero R.A."/>
            <person name="Guerrero F.D."/>
            <person name="Moolhuijzen P."/>
            <person name="Goolsby J.A."/>
            <person name="Tidwell J."/>
            <person name="Bellgard S.E."/>
            <person name="Bellgard M.I."/>
        </authorList>
    </citation>
    <scope>NUCLEOTIDE SEQUENCE</scope>
    <source>
        <tissue evidence="1">Shoot tissue taken approximately 20 cm above the soil surface</tissue>
    </source>
</reference>
<dbReference type="EMBL" id="GBRH01192554">
    <property type="protein sequence ID" value="JAE05342.1"/>
    <property type="molecule type" value="Transcribed_RNA"/>
</dbReference>
<organism evidence="1">
    <name type="scientific">Arundo donax</name>
    <name type="common">Giant reed</name>
    <name type="synonym">Donax arundinaceus</name>
    <dbReference type="NCBI Taxonomy" id="35708"/>
    <lineage>
        <taxon>Eukaryota</taxon>
        <taxon>Viridiplantae</taxon>
        <taxon>Streptophyta</taxon>
        <taxon>Embryophyta</taxon>
        <taxon>Tracheophyta</taxon>
        <taxon>Spermatophyta</taxon>
        <taxon>Magnoliopsida</taxon>
        <taxon>Liliopsida</taxon>
        <taxon>Poales</taxon>
        <taxon>Poaceae</taxon>
        <taxon>PACMAD clade</taxon>
        <taxon>Arundinoideae</taxon>
        <taxon>Arundineae</taxon>
        <taxon>Arundo</taxon>
    </lineage>
</organism>
<name>A0A0A9UWB6_ARUDO</name>
<evidence type="ECO:0000313" key="1">
    <source>
        <dbReference type="EMBL" id="JAE05342.1"/>
    </source>
</evidence>
<dbReference type="AlphaFoldDB" id="A0A0A9UWB6"/>
<proteinExistence type="predicted"/>
<protein>
    <submittedName>
        <fullName evidence="1">Uncharacterized protein</fullName>
    </submittedName>
</protein>
<accession>A0A0A9UWB6</accession>
<sequence length="33" mass="3754">MDVFSAVLAIVNSWFLVGFDAYCNCLIHTRNFS</sequence>
<reference evidence="1" key="1">
    <citation type="submission" date="2014-09" db="EMBL/GenBank/DDBJ databases">
        <authorList>
            <person name="Magalhaes I.L.F."/>
            <person name="Oliveira U."/>
            <person name="Santos F.R."/>
            <person name="Vidigal T.H.D.A."/>
            <person name="Brescovit A.D."/>
            <person name="Santos A.J."/>
        </authorList>
    </citation>
    <scope>NUCLEOTIDE SEQUENCE</scope>
    <source>
        <tissue evidence="1">Shoot tissue taken approximately 20 cm above the soil surface</tissue>
    </source>
</reference>